<evidence type="ECO:0000256" key="4">
    <source>
        <dbReference type="ARBA" id="ARBA00017468"/>
    </source>
</evidence>
<dbReference type="Pfam" id="PF04101">
    <property type="entry name" value="Glyco_tran_28_C"/>
    <property type="match status" value="1"/>
</dbReference>
<feature type="region of interest" description="Disordered" evidence="8">
    <location>
        <begin position="165"/>
        <end position="215"/>
    </location>
</feature>
<dbReference type="GO" id="GO:0005783">
    <property type="term" value="C:endoplasmic reticulum"/>
    <property type="evidence" value="ECO:0007669"/>
    <property type="project" value="UniProtKB-SubCell"/>
</dbReference>
<organism evidence="10 11">
    <name type="scientific">Toxoplasma gondii p89</name>
    <dbReference type="NCBI Taxonomy" id="943119"/>
    <lineage>
        <taxon>Eukaryota</taxon>
        <taxon>Sar</taxon>
        <taxon>Alveolata</taxon>
        <taxon>Apicomplexa</taxon>
        <taxon>Conoidasida</taxon>
        <taxon>Coccidia</taxon>
        <taxon>Eucoccidiorida</taxon>
        <taxon>Eimeriorina</taxon>
        <taxon>Sarcocystidae</taxon>
        <taxon>Toxoplasma</taxon>
    </lineage>
</organism>
<feature type="region of interest" description="Disordered" evidence="8">
    <location>
        <begin position="480"/>
        <end position="536"/>
    </location>
</feature>
<evidence type="ECO:0000313" key="11">
    <source>
        <dbReference type="Proteomes" id="UP000028828"/>
    </source>
</evidence>
<feature type="region of interest" description="Disordered" evidence="8">
    <location>
        <begin position="27"/>
        <end position="53"/>
    </location>
</feature>
<evidence type="ECO:0000259" key="9">
    <source>
        <dbReference type="Pfam" id="PF04101"/>
    </source>
</evidence>
<dbReference type="InterPro" id="IPR039042">
    <property type="entry name" value="Alg13-like"/>
</dbReference>
<proteinExistence type="inferred from homology"/>
<keyword evidence="6 10" id="KW-0808">Transferase</keyword>
<comment type="caution">
    <text evidence="10">The sequence shown here is derived from an EMBL/GenBank/DDBJ whole genome shotgun (WGS) entry which is preliminary data.</text>
</comment>
<dbReference type="AlphaFoldDB" id="A0A086L7A3"/>
<feature type="compositionally biased region" description="Basic and acidic residues" evidence="8">
    <location>
        <begin position="196"/>
        <end position="209"/>
    </location>
</feature>
<accession>A0A086L7A3</accession>
<dbReference type="EC" id="2.4.1.141" evidence="3"/>
<feature type="region of interest" description="Disordered" evidence="8">
    <location>
        <begin position="369"/>
        <end position="419"/>
    </location>
</feature>
<gene>
    <name evidence="10" type="ORF">TGP89_268340</name>
</gene>
<feature type="compositionally biased region" description="Acidic residues" evidence="8">
    <location>
        <begin position="485"/>
        <end position="494"/>
    </location>
</feature>
<dbReference type="OrthoDB" id="333956at2759"/>
<comment type="similarity">
    <text evidence="2">Belongs to the glycosyltransferase 28 family.</text>
</comment>
<evidence type="ECO:0000256" key="5">
    <source>
        <dbReference type="ARBA" id="ARBA00022676"/>
    </source>
</evidence>
<dbReference type="Proteomes" id="UP000028828">
    <property type="component" value="Unassembled WGS sequence"/>
</dbReference>
<keyword evidence="7" id="KW-0256">Endoplasmic reticulum</keyword>
<feature type="domain" description="Glycosyl transferase family 28 C-terminal" evidence="9">
    <location>
        <begin position="287"/>
        <end position="354"/>
    </location>
</feature>
<dbReference type="EMBL" id="AEYI02000009">
    <property type="protein sequence ID" value="KFG52521.1"/>
    <property type="molecule type" value="Genomic_DNA"/>
</dbReference>
<dbReference type="VEuPathDB" id="ToxoDB:TGP89_268340"/>
<feature type="compositionally biased region" description="Basic and acidic residues" evidence="8">
    <location>
        <begin position="166"/>
        <end position="189"/>
    </location>
</feature>
<name>A0A086L7A3_TOXGO</name>
<evidence type="ECO:0000256" key="8">
    <source>
        <dbReference type="SAM" id="MobiDB-lite"/>
    </source>
</evidence>
<dbReference type="InterPro" id="IPR007235">
    <property type="entry name" value="Glyco_trans_28_C"/>
</dbReference>
<feature type="compositionally biased region" description="Low complexity" evidence="8">
    <location>
        <begin position="390"/>
        <end position="405"/>
    </location>
</feature>
<evidence type="ECO:0000256" key="3">
    <source>
        <dbReference type="ARBA" id="ARBA00012614"/>
    </source>
</evidence>
<evidence type="ECO:0000256" key="1">
    <source>
        <dbReference type="ARBA" id="ARBA00004240"/>
    </source>
</evidence>
<dbReference type="GO" id="GO:0004577">
    <property type="term" value="F:N-acetylglucosaminyldiphosphodolichol N-acetylglucosaminyltransferase activity"/>
    <property type="evidence" value="ECO:0007669"/>
    <property type="project" value="UniProtKB-EC"/>
</dbReference>
<evidence type="ECO:0000256" key="2">
    <source>
        <dbReference type="ARBA" id="ARBA00006962"/>
    </source>
</evidence>
<dbReference type="Gene3D" id="3.40.50.2000">
    <property type="entry name" value="Glycogen Phosphorylase B"/>
    <property type="match status" value="2"/>
</dbReference>
<feature type="compositionally biased region" description="Basic and acidic residues" evidence="8">
    <location>
        <begin position="495"/>
        <end position="504"/>
    </location>
</feature>
<feature type="compositionally biased region" description="Basic and acidic residues" evidence="8">
    <location>
        <begin position="511"/>
        <end position="529"/>
    </location>
</feature>
<keyword evidence="5 10" id="KW-0328">Glycosyltransferase</keyword>
<comment type="subcellular location">
    <subcellularLocation>
        <location evidence="1">Endoplasmic reticulum</location>
    </subcellularLocation>
</comment>
<evidence type="ECO:0000256" key="6">
    <source>
        <dbReference type="ARBA" id="ARBA00022679"/>
    </source>
</evidence>
<protein>
    <recommendedName>
        <fullName evidence="4">UDP-N-acetylglucosamine transferase subunit ALG13</fullName>
        <ecNumber evidence="3">2.4.1.141</ecNumber>
    </recommendedName>
</protein>
<dbReference type="PANTHER" id="PTHR12867">
    <property type="entry name" value="GLYCOSYL TRANSFERASE-RELATED"/>
    <property type="match status" value="1"/>
</dbReference>
<dbReference type="PANTHER" id="PTHR12867:SF6">
    <property type="entry name" value="N-ACETYLGLUCOSAMINYLDIPHOSPHODOLICHOL N-ACETYLGLUCOSAMINYLTRANSFERASE"/>
    <property type="match status" value="1"/>
</dbReference>
<sequence length="577" mass="61781">MKIPAQNVEETAARAPFTSRCLSSFRDSSFVSPRTSSAPSPPPPSSSSTSAYDDTPFLPRRVLVTVGTTSFDALIDAVLDPAFLLLLLSRGCRRLVLQFGRGKSPALSFPRRARFSADARALGSFTNASSPSPRLLSRERTEALESRLPAAACLCEGAAENSCQERSADAHEQTEQGREEASTHQRSEGGEEDDSQGEREVVGETRSSVEELGGCQETEGYVSRGAFSAAPGSQTEPSSLESQDCGAFRVSLSDLLSLLSESPGQNASAFLPAASASVSSSDVSPRGSSPSLLISFFRFVPSLEAEVKAANLVLSHCGAGTVFQTLRMRKRLVAVVNTSLMSNHQLELGRELQRRCHCLLVSCLGQEPHRPHGHPGPGAPPSQEHPEKSPSPASGAGTSGRAGQQRRGEEETEEFPQELHTRVKQICQAVWSSTPAVSLTSANSTDASLSAVEHKHSKRLAAGPPRTIFRSLLGMLRALRSQGDREEEEGEEEERAGNERREDATAAAADAVRRGEVRYGDGDSSDRQQEPCGAQESVVLVPLPPADLSGFYEAVRDTVGLHPVYGDSEETVNVEEE</sequence>
<evidence type="ECO:0000313" key="10">
    <source>
        <dbReference type="EMBL" id="KFG52521.1"/>
    </source>
</evidence>
<reference evidence="10 11" key="1">
    <citation type="submission" date="2014-03" db="EMBL/GenBank/DDBJ databases">
        <authorList>
            <person name="Sibley D."/>
            <person name="Venepally P."/>
            <person name="Karamycheva S."/>
            <person name="Hadjithomas M."/>
            <person name="Khan A."/>
            <person name="Brunk B."/>
            <person name="Roos D."/>
            <person name="Caler E."/>
            <person name="Lorenzi H."/>
        </authorList>
    </citation>
    <scope>NUCLEOTIDE SEQUENCE [LARGE SCALE GENOMIC DNA]</scope>
    <source>
        <strain evidence="11">p89</strain>
    </source>
</reference>
<evidence type="ECO:0000256" key="7">
    <source>
        <dbReference type="ARBA" id="ARBA00022824"/>
    </source>
</evidence>
<dbReference type="GO" id="GO:0006488">
    <property type="term" value="P:dolichol-linked oligosaccharide biosynthetic process"/>
    <property type="evidence" value="ECO:0007669"/>
    <property type="project" value="InterPro"/>
</dbReference>